<dbReference type="GO" id="GO:0005737">
    <property type="term" value="C:cytoplasm"/>
    <property type="evidence" value="ECO:0007669"/>
    <property type="project" value="TreeGrafter"/>
</dbReference>
<dbReference type="OrthoDB" id="273452at2759"/>
<dbReference type="Pfam" id="PF01712">
    <property type="entry name" value="dNK"/>
    <property type="match status" value="1"/>
</dbReference>
<dbReference type="Gene3D" id="3.40.50.300">
    <property type="entry name" value="P-loop containing nucleotide triphosphate hydrolases"/>
    <property type="match status" value="1"/>
</dbReference>
<dbReference type="AlphaFoldDB" id="A0A835P8E7"/>
<accession>A0A835P8E7</accession>
<dbReference type="InterPro" id="IPR027417">
    <property type="entry name" value="P-loop_NTPase"/>
</dbReference>
<protein>
    <recommendedName>
        <fullName evidence="1">Deoxynucleoside kinase domain-containing protein</fullName>
    </recommendedName>
</protein>
<dbReference type="Proteomes" id="UP000636800">
    <property type="component" value="Unassembled WGS sequence"/>
</dbReference>
<dbReference type="InterPro" id="IPR050566">
    <property type="entry name" value="Deoxyribonucleoside_kinase"/>
</dbReference>
<dbReference type="EMBL" id="JADCNL010000255">
    <property type="protein sequence ID" value="KAG0448866.1"/>
    <property type="molecule type" value="Genomic_DNA"/>
</dbReference>
<sequence>MMLRQRSEEGGVTLNYLRDLHEKHESWLFPHKVEAMVPALVLDCEPNIDFSRDVEAKRQYARQVAGFFDFVKRKKQEAPDSKLS</sequence>
<dbReference type="InterPro" id="IPR031314">
    <property type="entry name" value="DNK_dom"/>
</dbReference>
<dbReference type="PANTHER" id="PTHR10513:SF35">
    <property type="entry name" value="DEOXYADENOSINE KINASE"/>
    <property type="match status" value="1"/>
</dbReference>
<gene>
    <name evidence="2" type="ORF">HPP92_027628</name>
</gene>
<comment type="caution">
    <text evidence="2">The sequence shown here is derived from an EMBL/GenBank/DDBJ whole genome shotgun (WGS) entry which is preliminary data.</text>
</comment>
<feature type="domain" description="Deoxynucleoside kinase" evidence="1">
    <location>
        <begin position="3"/>
        <end position="66"/>
    </location>
</feature>
<dbReference type="PANTHER" id="PTHR10513">
    <property type="entry name" value="DEOXYNUCLEOSIDE KINASE"/>
    <property type="match status" value="1"/>
</dbReference>
<reference evidence="2 3" key="1">
    <citation type="journal article" date="2020" name="Nat. Food">
        <title>A phased Vanilla planifolia genome enables genetic improvement of flavour and production.</title>
        <authorList>
            <person name="Hasing T."/>
            <person name="Tang H."/>
            <person name="Brym M."/>
            <person name="Khazi F."/>
            <person name="Huang T."/>
            <person name="Chambers A.H."/>
        </authorList>
    </citation>
    <scope>NUCLEOTIDE SEQUENCE [LARGE SCALE GENOMIC DNA]</scope>
    <source>
        <tissue evidence="2">Leaf</tissue>
    </source>
</reference>
<keyword evidence="3" id="KW-1185">Reference proteome</keyword>
<name>A0A835P8E7_VANPL</name>
<dbReference type="GO" id="GO:0019136">
    <property type="term" value="F:deoxynucleoside kinase activity"/>
    <property type="evidence" value="ECO:0007669"/>
    <property type="project" value="TreeGrafter"/>
</dbReference>
<evidence type="ECO:0000259" key="1">
    <source>
        <dbReference type="Pfam" id="PF01712"/>
    </source>
</evidence>
<evidence type="ECO:0000313" key="2">
    <source>
        <dbReference type="EMBL" id="KAG0448866.1"/>
    </source>
</evidence>
<proteinExistence type="predicted"/>
<organism evidence="2 3">
    <name type="scientific">Vanilla planifolia</name>
    <name type="common">Vanilla</name>
    <dbReference type="NCBI Taxonomy" id="51239"/>
    <lineage>
        <taxon>Eukaryota</taxon>
        <taxon>Viridiplantae</taxon>
        <taxon>Streptophyta</taxon>
        <taxon>Embryophyta</taxon>
        <taxon>Tracheophyta</taxon>
        <taxon>Spermatophyta</taxon>
        <taxon>Magnoliopsida</taxon>
        <taxon>Liliopsida</taxon>
        <taxon>Asparagales</taxon>
        <taxon>Orchidaceae</taxon>
        <taxon>Vanilloideae</taxon>
        <taxon>Vanilleae</taxon>
        <taxon>Vanilla</taxon>
    </lineage>
</organism>
<evidence type="ECO:0000313" key="3">
    <source>
        <dbReference type="Proteomes" id="UP000636800"/>
    </source>
</evidence>